<protein>
    <recommendedName>
        <fullName evidence="4">ShKT domain-containing protein</fullName>
    </recommendedName>
</protein>
<evidence type="ECO:0000256" key="1">
    <source>
        <dbReference type="SAM" id="SignalP"/>
    </source>
</evidence>
<dbReference type="EMBL" id="CP042195">
    <property type="protein sequence ID" value="QDS74136.1"/>
    <property type="molecule type" value="Genomic_DNA"/>
</dbReference>
<dbReference type="Proteomes" id="UP000316270">
    <property type="component" value="Chromosome 11"/>
</dbReference>
<evidence type="ECO:0008006" key="4">
    <source>
        <dbReference type="Google" id="ProtNLM"/>
    </source>
</evidence>
<dbReference type="OrthoDB" id="3901139at2759"/>
<evidence type="ECO:0000313" key="2">
    <source>
        <dbReference type="EMBL" id="QDS74136.1"/>
    </source>
</evidence>
<feature type="signal peptide" evidence="1">
    <location>
        <begin position="1"/>
        <end position="24"/>
    </location>
</feature>
<name>A0A517LEX9_9PEZI</name>
<gene>
    <name evidence="2" type="ORF">FKW77_000603</name>
</gene>
<dbReference type="AlphaFoldDB" id="A0A517LEX9"/>
<reference evidence="2 3" key="1">
    <citation type="submission" date="2019-07" db="EMBL/GenBank/DDBJ databases">
        <title>Finished genome of Venturia effusa.</title>
        <authorList>
            <person name="Young C.A."/>
            <person name="Cox M.P."/>
            <person name="Ganley A.R.D."/>
            <person name="David W.J."/>
        </authorList>
    </citation>
    <scope>NUCLEOTIDE SEQUENCE [LARGE SCALE GENOMIC DNA]</scope>
    <source>
        <strain evidence="3">albino</strain>
    </source>
</reference>
<sequence>MRSSTLFHSAAWLLLGSKSVITEAKVIDCRPIYATADFYSNEQKDELSKCVADFAERPWGCASADNDRMCGGKYWSSMSQFWKSTEDCAAACSDCLQYSIIQGWGGVLCESEKVFARVSHNVTKGRVFVITKGVQCQIMYQNVIGCNADWPPVGGR</sequence>
<feature type="chain" id="PRO_5021992568" description="ShKT domain-containing protein" evidence="1">
    <location>
        <begin position="25"/>
        <end position="156"/>
    </location>
</feature>
<keyword evidence="3" id="KW-1185">Reference proteome</keyword>
<keyword evidence="1" id="KW-0732">Signal</keyword>
<organism evidence="2 3">
    <name type="scientific">Venturia effusa</name>
    <dbReference type="NCBI Taxonomy" id="50376"/>
    <lineage>
        <taxon>Eukaryota</taxon>
        <taxon>Fungi</taxon>
        <taxon>Dikarya</taxon>
        <taxon>Ascomycota</taxon>
        <taxon>Pezizomycotina</taxon>
        <taxon>Dothideomycetes</taxon>
        <taxon>Pleosporomycetidae</taxon>
        <taxon>Venturiales</taxon>
        <taxon>Venturiaceae</taxon>
        <taxon>Venturia</taxon>
    </lineage>
</organism>
<evidence type="ECO:0000313" key="3">
    <source>
        <dbReference type="Proteomes" id="UP000316270"/>
    </source>
</evidence>
<proteinExistence type="predicted"/>
<accession>A0A517LEX9</accession>